<evidence type="ECO:0000256" key="2">
    <source>
        <dbReference type="ARBA" id="ARBA00006899"/>
    </source>
</evidence>
<keyword evidence="13" id="KW-1185">Reference proteome</keyword>
<dbReference type="GeneID" id="17037364"/>
<dbReference type="eggNOG" id="ENOG502S5GT">
    <property type="taxonomic scope" value="Eukaryota"/>
</dbReference>
<dbReference type="Pfam" id="PF20645">
    <property type="entry name" value="Rrn7_cyclin_C"/>
    <property type="match status" value="1"/>
</dbReference>
<sequence>MLWYCRCLQHALQALNPDAVLAVSFLGCWYLREAVTPMDILRWASDGRLPVLSLPPLSAKLLQSAQEADCTLPPALLHPTGVMGVQELVAMAGQIGSRLKLRLPPVNAGALIHRYVQDLALPEEMAPVALRLFDIYQSGSPQVWLQDDVFLHPYAHLMAILLVTLKLCCQLDIPGEATGQSPDWQAWARAVVQQSPGPHAYPATALQAAAMSDKGFSTYMDYLRSNVFRDTSIPEGLADIVKAIKQRAGLERKPDSAGREPVSDHSGDSTRQIPTIGTPVRLILWHEPQKQSAEGFHRKR</sequence>
<evidence type="ECO:0000256" key="7">
    <source>
        <dbReference type="ARBA" id="ARBA00023125"/>
    </source>
</evidence>
<keyword evidence="8" id="KW-0804">Transcription</keyword>
<accession>I0YM94</accession>
<comment type="caution">
    <text evidence="12">The sequence shown here is derived from an EMBL/GenBank/DDBJ whole genome shotgun (WGS) entry which is preliminary data.</text>
</comment>
<reference evidence="12 13" key="1">
    <citation type="journal article" date="2012" name="Genome Biol.">
        <title>The genome of the polar eukaryotic microalga coccomyxa subellipsoidea reveals traits of cold adaptation.</title>
        <authorList>
            <person name="Blanc G."/>
            <person name="Agarkova I."/>
            <person name="Grimwood J."/>
            <person name="Kuo A."/>
            <person name="Brueggeman A."/>
            <person name="Dunigan D."/>
            <person name="Gurnon J."/>
            <person name="Ladunga I."/>
            <person name="Lindquist E."/>
            <person name="Lucas S."/>
            <person name="Pangilinan J."/>
            <person name="Proschold T."/>
            <person name="Salamov A."/>
            <person name="Schmutz J."/>
            <person name="Weeks D."/>
            <person name="Yamada T."/>
            <person name="Claverie J.M."/>
            <person name="Grigoriev I."/>
            <person name="Van Etten J."/>
            <person name="Lomsadze A."/>
            <person name="Borodovsky M."/>
        </authorList>
    </citation>
    <scope>NUCLEOTIDE SEQUENCE [LARGE SCALE GENOMIC DNA]</scope>
    <source>
        <strain evidence="12 13">C-169</strain>
    </source>
</reference>
<evidence type="ECO:0000256" key="8">
    <source>
        <dbReference type="ARBA" id="ARBA00023163"/>
    </source>
</evidence>
<dbReference type="OrthoDB" id="514203at2759"/>
<dbReference type="InterPro" id="IPR033599">
    <property type="entry name" value="TAF1B/Rrn7"/>
</dbReference>
<evidence type="ECO:0000256" key="10">
    <source>
        <dbReference type="SAM" id="MobiDB-lite"/>
    </source>
</evidence>
<organism evidence="12 13">
    <name type="scientific">Coccomyxa subellipsoidea (strain C-169)</name>
    <name type="common">Green microalga</name>
    <dbReference type="NCBI Taxonomy" id="574566"/>
    <lineage>
        <taxon>Eukaryota</taxon>
        <taxon>Viridiplantae</taxon>
        <taxon>Chlorophyta</taxon>
        <taxon>core chlorophytes</taxon>
        <taxon>Trebouxiophyceae</taxon>
        <taxon>Trebouxiophyceae incertae sedis</taxon>
        <taxon>Coccomyxaceae</taxon>
        <taxon>Coccomyxa</taxon>
        <taxon>Coccomyxa subellipsoidea</taxon>
    </lineage>
</organism>
<keyword evidence="5" id="KW-0862">Zinc</keyword>
<dbReference type="Proteomes" id="UP000007264">
    <property type="component" value="Unassembled WGS sequence"/>
</dbReference>
<dbReference type="KEGG" id="csl:COCSUDRAFT_83564"/>
<evidence type="ECO:0000256" key="3">
    <source>
        <dbReference type="ARBA" id="ARBA00022723"/>
    </source>
</evidence>
<evidence type="ECO:0000256" key="9">
    <source>
        <dbReference type="ARBA" id="ARBA00023242"/>
    </source>
</evidence>
<evidence type="ECO:0000313" key="12">
    <source>
        <dbReference type="EMBL" id="EIE19513.1"/>
    </source>
</evidence>
<dbReference type="GO" id="GO:0008270">
    <property type="term" value="F:zinc ion binding"/>
    <property type="evidence" value="ECO:0007669"/>
    <property type="project" value="UniProtKB-KW"/>
</dbReference>
<evidence type="ECO:0000256" key="4">
    <source>
        <dbReference type="ARBA" id="ARBA00022771"/>
    </source>
</evidence>
<dbReference type="PANTHER" id="PTHR31576">
    <property type="entry name" value="TATA BOX-BINDING PROTEIN-ASSOCIATED FACTOR RNA POLYMERASE I SUBUNIT B"/>
    <property type="match status" value="1"/>
</dbReference>
<evidence type="ECO:0000259" key="11">
    <source>
        <dbReference type="Pfam" id="PF20645"/>
    </source>
</evidence>
<feature type="compositionally biased region" description="Basic and acidic residues" evidence="10">
    <location>
        <begin position="248"/>
        <end position="268"/>
    </location>
</feature>
<dbReference type="GO" id="GO:0070860">
    <property type="term" value="C:RNA polymerase I core factor complex"/>
    <property type="evidence" value="ECO:0007669"/>
    <property type="project" value="InterPro"/>
</dbReference>
<evidence type="ECO:0000256" key="1">
    <source>
        <dbReference type="ARBA" id="ARBA00004604"/>
    </source>
</evidence>
<dbReference type="GO" id="GO:0042790">
    <property type="term" value="P:nucleolar large rRNA transcription by RNA polymerase I"/>
    <property type="evidence" value="ECO:0007669"/>
    <property type="project" value="TreeGrafter"/>
</dbReference>
<dbReference type="EMBL" id="AGSI01000019">
    <property type="protein sequence ID" value="EIE19513.1"/>
    <property type="molecule type" value="Genomic_DNA"/>
</dbReference>
<dbReference type="InterPro" id="IPR048538">
    <property type="entry name" value="Rrn7_cyclin_C"/>
</dbReference>
<dbReference type="STRING" id="574566.I0YM94"/>
<comment type="subcellular location">
    <subcellularLocation>
        <location evidence="1">Nucleus</location>
        <location evidence="1">Nucleolus</location>
    </subcellularLocation>
</comment>
<keyword evidence="7" id="KW-0238">DNA-binding</keyword>
<protein>
    <recommendedName>
        <fullName evidence="11">Rrn7/TAF1B C-terminal cyclin domain-containing protein</fullName>
    </recommendedName>
</protein>
<comment type="similarity">
    <text evidence="2">Belongs to the RRN7/TAF1B family.</text>
</comment>
<evidence type="ECO:0000256" key="5">
    <source>
        <dbReference type="ARBA" id="ARBA00022833"/>
    </source>
</evidence>
<dbReference type="GO" id="GO:0001164">
    <property type="term" value="F:RNA polymerase I core promoter sequence-specific DNA binding"/>
    <property type="evidence" value="ECO:0007669"/>
    <property type="project" value="InterPro"/>
</dbReference>
<name>I0YM94_COCSC</name>
<gene>
    <name evidence="12" type="ORF">COCSUDRAFT_83564</name>
</gene>
<dbReference type="PANTHER" id="PTHR31576:SF2">
    <property type="entry name" value="TATA BOX-BINDING PROTEIN-ASSOCIATED FACTOR RNA POLYMERASE I SUBUNIT B"/>
    <property type="match status" value="1"/>
</dbReference>
<keyword evidence="9" id="KW-0539">Nucleus</keyword>
<feature type="region of interest" description="Disordered" evidence="10">
    <location>
        <begin position="248"/>
        <end position="278"/>
    </location>
</feature>
<dbReference type="RefSeq" id="XP_005644057.1">
    <property type="nucleotide sequence ID" value="XM_005644000.1"/>
</dbReference>
<dbReference type="AlphaFoldDB" id="I0YM94"/>
<proteinExistence type="inferred from homology"/>
<evidence type="ECO:0000256" key="6">
    <source>
        <dbReference type="ARBA" id="ARBA00023015"/>
    </source>
</evidence>
<keyword evidence="4" id="KW-0863">Zinc-finger</keyword>
<evidence type="ECO:0000313" key="13">
    <source>
        <dbReference type="Proteomes" id="UP000007264"/>
    </source>
</evidence>
<feature type="domain" description="Rrn7/TAF1B C-terminal cyclin" evidence="11">
    <location>
        <begin position="88"/>
        <end position="221"/>
    </location>
</feature>
<keyword evidence="6" id="KW-0805">Transcription regulation</keyword>
<keyword evidence="3" id="KW-0479">Metal-binding</keyword>